<dbReference type="Proteomes" id="UP001157502">
    <property type="component" value="Chromosome 8"/>
</dbReference>
<proteinExistence type="predicted"/>
<sequence length="894" mass="100063">MPCTCRNWRKWIRPLVLCLYVVLVLVALPLCVWQLQKAEVGAQTKAWFIAGVFVCMTIPISLWDILQHLVHYTQPELQKPIIRILWMVPIYSLDSWVALSYPSIAIYVDTCRECYEAYVIYNFLVFLLNYLSNQYPSLVLMLEVQEQQKHLPPLCCCPPWAMGEVLLFRCKLGVLQYTVVRPLTTVVALVCQLFKVYDEGNFSTRNAWTYLVIINNISQLFAMYCLVLLYKALKEELSQIRPVGKFLCVKMVVFVSFWQAVLIAILVKVGVISDRHTWDWEGVESVSTGLQDFIICVEMFLAAIAHHYSFTYKPYILEAEEGSCLDSFMAMWDLSDITADISEQVRHAGRTVLGRPNKMYFTSTSRPEHTEHTGLLSAPSQFGSQQDVIATETASVPASPQSGQYQGLGHTPTPHSFSAPAGFTSSDWDESDETQSETRARVSPLPLCDAPSCDITADNSSALVDISVSSDVLDGDNATQVAEISSLKMSRSSGMNEGVSVEQNDQPETPEPSCLSVKSDKDPEPSCLSVKSDKDPEPSCLSVKSESVKSMGLPVAFSSGEKNLTNQRSKRKRTMSASSPGPSCLSVTSDKSMGLPVAFSREERTISDQKVKRPRPESPEPSCLSMKSDDKSMGLPVAFSSEEERPPAESLRKREMEKSDSRRRTRSISTEHVQTVKETHRETLKNKYNIICEGVSKCATLPLNQVFTELYITEERVNVWILNMRCCRKALLSDCKLTEKACETIAFALQMPNSPMRELDLSAVSQPVISIVGSKDYGVVLKCDSGGWYPEPEMIWMDSDGTVLPADGPTETETDSDGRYTVRGHVTVQKTDNNWFTCRVLQQQINHTMETHIHVPDGVFPRPVMNPSVVAGGFILVHRAVMMVMKGRDYRSRA</sequence>
<protein>
    <submittedName>
        <fullName evidence="1">Uncharacterized protein</fullName>
    </submittedName>
</protein>
<name>A0ACC2GY92_DALPE</name>
<organism evidence="1 2">
    <name type="scientific">Dallia pectoralis</name>
    <name type="common">Alaska blackfish</name>
    <dbReference type="NCBI Taxonomy" id="75939"/>
    <lineage>
        <taxon>Eukaryota</taxon>
        <taxon>Metazoa</taxon>
        <taxon>Chordata</taxon>
        <taxon>Craniata</taxon>
        <taxon>Vertebrata</taxon>
        <taxon>Euteleostomi</taxon>
        <taxon>Actinopterygii</taxon>
        <taxon>Neopterygii</taxon>
        <taxon>Teleostei</taxon>
        <taxon>Protacanthopterygii</taxon>
        <taxon>Esociformes</taxon>
        <taxon>Umbridae</taxon>
        <taxon>Dallia</taxon>
    </lineage>
</organism>
<keyword evidence="2" id="KW-1185">Reference proteome</keyword>
<comment type="caution">
    <text evidence="1">The sequence shown here is derived from an EMBL/GenBank/DDBJ whole genome shotgun (WGS) entry which is preliminary data.</text>
</comment>
<dbReference type="EMBL" id="CM055735">
    <property type="protein sequence ID" value="KAJ8008557.1"/>
    <property type="molecule type" value="Genomic_DNA"/>
</dbReference>
<evidence type="ECO:0000313" key="2">
    <source>
        <dbReference type="Proteomes" id="UP001157502"/>
    </source>
</evidence>
<gene>
    <name evidence="1" type="ORF">DPEC_G00106130</name>
</gene>
<accession>A0ACC2GY92</accession>
<evidence type="ECO:0000313" key="1">
    <source>
        <dbReference type="EMBL" id="KAJ8008557.1"/>
    </source>
</evidence>
<reference evidence="1" key="1">
    <citation type="submission" date="2021-05" db="EMBL/GenBank/DDBJ databases">
        <authorList>
            <person name="Pan Q."/>
            <person name="Jouanno E."/>
            <person name="Zahm M."/>
            <person name="Klopp C."/>
            <person name="Cabau C."/>
            <person name="Louis A."/>
            <person name="Berthelot C."/>
            <person name="Parey E."/>
            <person name="Roest Crollius H."/>
            <person name="Montfort J."/>
            <person name="Robinson-Rechavi M."/>
            <person name="Bouchez O."/>
            <person name="Lampietro C."/>
            <person name="Lopez Roques C."/>
            <person name="Donnadieu C."/>
            <person name="Postlethwait J."/>
            <person name="Bobe J."/>
            <person name="Dillon D."/>
            <person name="Chandos A."/>
            <person name="von Hippel F."/>
            <person name="Guiguen Y."/>
        </authorList>
    </citation>
    <scope>NUCLEOTIDE SEQUENCE</scope>
    <source>
        <strain evidence="1">YG-Jan2019</strain>
    </source>
</reference>